<keyword evidence="2" id="KW-1185">Reference proteome</keyword>
<proteinExistence type="predicted"/>
<dbReference type="RefSeq" id="WP_317833808.1">
    <property type="nucleotide sequence ID" value="NZ_CP136920.1"/>
</dbReference>
<evidence type="ECO:0000313" key="2">
    <source>
        <dbReference type="Proteomes" id="UP001304300"/>
    </source>
</evidence>
<protein>
    <submittedName>
        <fullName evidence="1">Uncharacterized protein</fullName>
    </submittedName>
</protein>
<dbReference type="Proteomes" id="UP001304300">
    <property type="component" value="Chromosome"/>
</dbReference>
<organism evidence="1 2">
    <name type="scientific">Rubellicoccus peritrichatus</name>
    <dbReference type="NCBI Taxonomy" id="3080537"/>
    <lineage>
        <taxon>Bacteria</taxon>
        <taxon>Pseudomonadati</taxon>
        <taxon>Verrucomicrobiota</taxon>
        <taxon>Opitutia</taxon>
        <taxon>Puniceicoccales</taxon>
        <taxon>Cerasicoccaceae</taxon>
        <taxon>Rubellicoccus</taxon>
    </lineage>
</organism>
<dbReference type="EMBL" id="CP136920">
    <property type="protein sequence ID" value="WOO41344.1"/>
    <property type="molecule type" value="Genomic_DNA"/>
</dbReference>
<name>A0AAQ3LFW6_9BACT</name>
<dbReference type="AlphaFoldDB" id="A0AAQ3LFW6"/>
<reference evidence="1 2" key="1">
    <citation type="submission" date="2023-10" db="EMBL/GenBank/DDBJ databases">
        <title>Rubellicoccus peritrichatus gen. nov., sp. nov., isolated from an algae of coral reef tank.</title>
        <authorList>
            <person name="Luo J."/>
        </authorList>
    </citation>
    <scope>NUCLEOTIDE SEQUENCE [LARGE SCALE GENOMIC DNA]</scope>
    <source>
        <strain evidence="1 2">CR14</strain>
    </source>
</reference>
<evidence type="ECO:0000313" key="1">
    <source>
        <dbReference type="EMBL" id="WOO41344.1"/>
    </source>
</evidence>
<gene>
    <name evidence="1" type="ORF">RZN69_22220</name>
</gene>
<sequence length="939" mass="100176">MAQLHGQIAVEDYESTGYTLSDSIGIYTGWSVGAGTATVSDAESQEQPSGQSILMTAGSTISEATRTVQAGEAITTGVAWWDFWVLPVAHSETDANYSIDADFAKIEFRSTQVIFDALDLVSYGVGQDGQHGLSTTATVSDAGSTIRLEGNSWKAIPYDYTLTADTVLTFEVTVADEGEIIGIVLETNLVNSGGDLRAFQLGGTDTNWSQNAATHAYTGPGYETITIPVGQYVSGSISYLALVADDDVDGSADVTFRNVHLHEGALPAGDSGEIVIADGSSRIALPEYFAVTGSEADAWMRLTLRQDYTNGIWDLYVDGQSVPVAANLGFDGTPTEPTSITIYGDTASPVYFDLLQLASTSPIFTDADNDGMLDTWETTHGLNPALNDRGLDLDLDTLTNMEEYVGGTAPGDYYNDVLPTLTKLSGDAQFGTPGEWLAAPFVLGVESGGQALNQAPISFADQDANTTLSPDGVVSPAASLDLRTDALGEVEVYGKLPEAFGYLSVDATATAGAQSVTETFSAYAPLFAHYDAEGAKWYGDFDGTYGADEIVNGDIAGDHDYREAGYAGSSTRISQTLPIDPSKSYRLSGMFKSAGIAESRLYFGFTNYTENDDSIYVHTVRRRGNAGTITAISGTEITVSETLTGWHTSTNGAHRRLGIYLDGDTNKYPDYMINGSVVRTFPFHSFAGTAAYSTATGNTISMTWDFRPEIESQIVLGQTKVMNHGSGGLMYSGASNALVPYNWRLYERRGITGEAFDPDNGTFWFGVGRVAIILLANFGQTADHEILFDDIILEEEVDTDNDGLLDWWEREAVIDADPNDAITSLADISGTSDPDGDGLSLADEFAQGKMPLIADNVTGLYYVDNLRGSSSYNGLSADPNVPLANDGPKPTVTEAISAATTGSSILVRSGYDPYSEATINLVGKDLTFRMNGDVTLRAQ</sequence>
<accession>A0AAQ3LFW6</accession>